<dbReference type="UniPathway" id="UPA00244">
    <property type="reaction ID" value="UER00310"/>
</dbReference>
<evidence type="ECO:0000256" key="1">
    <source>
        <dbReference type="ARBA" id="ARBA00022490"/>
    </source>
</evidence>
<feature type="domain" description="D-isomer specific 2-hydroxyacid dehydrogenase NAD-binding" evidence="6">
    <location>
        <begin position="119"/>
        <end position="258"/>
    </location>
</feature>
<comment type="subunit">
    <text evidence="5">Homodimer.</text>
</comment>
<feature type="binding site" evidence="5">
    <location>
        <position position="260"/>
    </location>
    <ligand>
        <name>substrate</name>
    </ligand>
</feature>
<dbReference type="Proteomes" id="UP000005953">
    <property type="component" value="Unassembled WGS sequence"/>
</dbReference>
<keyword evidence="2 5" id="KW-0560">Oxidoreductase</keyword>
<dbReference type="InterPro" id="IPR036291">
    <property type="entry name" value="NAD(P)-bd_dom_sf"/>
</dbReference>
<dbReference type="STRING" id="314283.MED297_14017"/>
<dbReference type="PROSITE" id="PS00065">
    <property type="entry name" value="D_2_HYDROXYACID_DH_1"/>
    <property type="match status" value="1"/>
</dbReference>
<feature type="active site" evidence="5">
    <location>
        <position position="239"/>
    </location>
</feature>
<comment type="caution">
    <text evidence="8">The sequence shown here is derived from an EMBL/GenBank/DDBJ whole genome shotgun (WGS) entry which is preliminary data.</text>
</comment>
<dbReference type="OrthoDB" id="9770208at2"/>
<feature type="binding site" evidence="5">
    <location>
        <position position="149"/>
    </location>
    <ligand>
        <name>NAD(+)</name>
        <dbReference type="ChEBI" id="CHEBI:57540"/>
    </ligand>
</feature>
<evidence type="ECO:0000256" key="5">
    <source>
        <dbReference type="HAMAP-Rule" id="MF_01825"/>
    </source>
</evidence>
<feature type="domain" description="Erythronate-4-phosphate dehydrogenase dimerisation" evidence="7">
    <location>
        <begin position="301"/>
        <end position="373"/>
    </location>
</feature>
<dbReference type="SUPFAM" id="SSF52283">
    <property type="entry name" value="Formate/glycerate dehydrogenase catalytic domain-like"/>
    <property type="match status" value="1"/>
</dbReference>
<evidence type="ECO:0000313" key="8">
    <source>
        <dbReference type="EMBL" id="EAR08272.1"/>
    </source>
</evidence>
<dbReference type="Pfam" id="PF11890">
    <property type="entry name" value="DUF3410"/>
    <property type="match status" value="1"/>
</dbReference>
<feature type="binding site" evidence="5">
    <location>
        <position position="48"/>
    </location>
    <ligand>
        <name>substrate</name>
    </ligand>
</feature>
<feature type="binding site" evidence="5">
    <location>
        <position position="178"/>
    </location>
    <ligand>
        <name>NAD(+)</name>
        <dbReference type="ChEBI" id="CHEBI:57540"/>
    </ligand>
</feature>
<dbReference type="Gene3D" id="3.40.50.720">
    <property type="entry name" value="NAD(P)-binding Rossmann-like Domain"/>
    <property type="match status" value="2"/>
</dbReference>
<dbReference type="HAMAP" id="MF_01825">
    <property type="entry name" value="PdxB"/>
    <property type="match status" value="1"/>
</dbReference>
<dbReference type="RefSeq" id="WP_008042743.1">
    <property type="nucleotide sequence ID" value="NZ_CH724149.1"/>
</dbReference>
<accession>A4BI00</accession>
<name>A4BI00_9GAMM</name>
<dbReference type="Gene3D" id="3.30.1370.170">
    <property type="match status" value="1"/>
</dbReference>
<dbReference type="InterPro" id="IPR029752">
    <property type="entry name" value="D-isomer_DH_CS1"/>
</dbReference>
<comment type="catalytic activity">
    <reaction evidence="5">
        <text>4-phospho-D-erythronate + NAD(+) = (R)-3-hydroxy-2-oxo-4-phosphooxybutanoate + NADH + H(+)</text>
        <dbReference type="Rhea" id="RHEA:18829"/>
        <dbReference type="ChEBI" id="CHEBI:15378"/>
        <dbReference type="ChEBI" id="CHEBI:57540"/>
        <dbReference type="ChEBI" id="CHEBI:57945"/>
        <dbReference type="ChEBI" id="CHEBI:58538"/>
        <dbReference type="ChEBI" id="CHEBI:58766"/>
        <dbReference type="EC" id="1.1.1.290"/>
    </reaction>
</comment>
<feature type="binding site" evidence="5">
    <location>
        <position position="234"/>
    </location>
    <ligand>
        <name>NAD(+)</name>
        <dbReference type="ChEBI" id="CHEBI:57540"/>
    </ligand>
</feature>
<comment type="caution">
    <text evidence="5">Lacks conserved residue(s) required for the propagation of feature annotation.</text>
</comment>
<evidence type="ECO:0000313" key="9">
    <source>
        <dbReference type="Proteomes" id="UP000005953"/>
    </source>
</evidence>
<dbReference type="HOGENOM" id="CLU_019796_4_0_6"/>
<comment type="subcellular location">
    <subcellularLocation>
        <location evidence="5">Cytoplasm</location>
    </subcellularLocation>
</comment>
<dbReference type="EC" id="1.1.1.290" evidence="5"/>
<dbReference type="InterPro" id="IPR020921">
    <property type="entry name" value="Erythronate-4-P_DHase"/>
</dbReference>
<protein>
    <recommendedName>
        <fullName evidence="5">Erythronate-4-phosphate dehydrogenase</fullName>
        <ecNumber evidence="5">1.1.1.290</ecNumber>
    </recommendedName>
</protein>
<comment type="pathway">
    <text evidence="5">Cofactor biosynthesis; pyridoxine 5'-phosphate biosynthesis; pyridoxine 5'-phosphate from D-erythrose 4-phosphate: step 2/5.</text>
</comment>
<evidence type="ECO:0000259" key="7">
    <source>
        <dbReference type="Pfam" id="PF11890"/>
    </source>
</evidence>
<feature type="binding site" evidence="5">
    <location>
        <position position="259"/>
    </location>
    <ligand>
        <name>NAD(+)</name>
        <dbReference type="ChEBI" id="CHEBI:57540"/>
    </ligand>
</feature>
<dbReference type="EMBL" id="AAOE01000023">
    <property type="protein sequence ID" value="EAR08272.1"/>
    <property type="molecule type" value="Genomic_DNA"/>
</dbReference>
<proteinExistence type="inferred from homology"/>
<dbReference type="Pfam" id="PF02826">
    <property type="entry name" value="2-Hacid_dh_C"/>
    <property type="match status" value="1"/>
</dbReference>
<dbReference type="PANTHER" id="PTHR10996">
    <property type="entry name" value="2-HYDROXYACID DEHYDROGENASE-RELATED"/>
    <property type="match status" value="1"/>
</dbReference>
<gene>
    <name evidence="5" type="primary">pdxB</name>
    <name evidence="8" type="ORF">MED297_14017</name>
</gene>
<dbReference type="InterPro" id="IPR024531">
    <property type="entry name" value="Erythronate-4-P_DHase_dimer"/>
</dbReference>
<evidence type="ECO:0000256" key="2">
    <source>
        <dbReference type="ARBA" id="ARBA00023002"/>
    </source>
</evidence>
<keyword evidence="1 5" id="KW-0963">Cytoplasm</keyword>
<dbReference type="GO" id="GO:0046983">
    <property type="term" value="F:protein dimerization activity"/>
    <property type="evidence" value="ECO:0007669"/>
    <property type="project" value="InterPro"/>
</dbReference>
<dbReference type="GO" id="GO:0033711">
    <property type="term" value="F:4-phosphoerythronate dehydrogenase activity"/>
    <property type="evidence" value="ECO:0007669"/>
    <property type="project" value="UniProtKB-EC"/>
</dbReference>
<organism evidence="8 9">
    <name type="scientific">Reinekea blandensis MED297</name>
    <dbReference type="NCBI Taxonomy" id="314283"/>
    <lineage>
        <taxon>Bacteria</taxon>
        <taxon>Pseudomonadati</taxon>
        <taxon>Pseudomonadota</taxon>
        <taxon>Gammaproteobacteria</taxon>
        <taxon>Oceanospirillales</taxon>
        <taxon>Saccharospirillaceae</taxon>
        <taxon>Reinekea</taxon>
    </lineage>
</organism>
<comment type="similarity">
    <text evidence="5">Belongs to the D-isomer specific 2-hydroxyacid dehydrogenase family. PdxB subfamily.</text>
</comment>
<comment type="function">
    <text evidence="5">Catalyzes the oxidation of erythronate-4-phosphate to 3-hydroxy-2-oxo-4-phosphonooxybutanoate.</text>
</comment>
<dbReference type="InterPro" id="IPR006140">
    <property type="entry name" value="D-isomer_DH_NAD-bd"/>
</dbReference>
<feature type="active site" evidence="5">
    <location>
        <position position="211"/>
    </location>
</feature>
<evidence type="ECO:0000256" key="4">
    <source>
        <dbReference type="ARBA" id="ARBA00023096"/>
    </source>
</evidence>
<dbReference type="AlphaFoldDB" id="A4BI00"/>
<dbReference type="InterPro" id="IPR050223">
    <property type="entry name" value="D-isomer_2-hydroxyacid_DH"/>
</dbReference>
<dbReference type="CDD" id="cd12158">
    <property type="entry name" value="ErythrP_dh"/>
    <property type="match status" value="1"/>
</dbReference>
<evidence type="ECO:0000259" key="6">
    <source>
        <dbReference type="Pfam" id="PF02826"/>
    </source>
</evidence>
<feature type="binding site" evidence="5">
    <location>
        <position position="69"/>
    </location>
    <ligand>
        <name>substrate</name>
    </ligand>
</feature>
<dbReference type="SUPFAM" id="SSF51735">
    <property type="entry name" value="NAD(P)-binding Rossmann-fold domains"/>
    <property type="match status" value="1"/>
</dbReference>
<keyword evidence="4 5" id="KW-0664">Pyridoxine biosynthesis</keyword>
<keyword evidence="9" id="KW-1185">Reference proteome</keyword>
<keyword evidence="3 5" id="KW-0520">NAD</keyword>
<dbReference type="GO" id="GO:0051287">
    <property type="term" value="F:NAD binding"/>
    <property type="evidence" value="ECO:0007669"/>
    <property type="project" value="InterPro"/>
</dbReference>
<feature type="active site" description="Proton donor" evidence="5">
    <location>
        <position position="256"/>
    </location>
</feature>
<dbReference type="InterPro" id="IPR038251">
    <property type="entry name" value="PdxB_dimer_sf"/>
</dbReference>
<reference evidence="8 9" key="1">
    <citation type="submission" date="2006-02" db="EMBL/GenBank/DDBJ databases">
        <authorList>
            <person name="Pinhassi J."/>
            <person name="Pedros-Alio C."/>
            <person name="Ferriera S."/>
            <person name="Johnson J."/>
            <person name="Kravitz S."/>
            <person name="Halpern A."/>
            <person name="Remington K."/>
            <person name="Beeson K."/>
            <person name="Tran B."/>
            <person name="Rogers Y.-H."/>
            <person name="Friedman R."/>
            <person name="Venter J.C."/>
        </authorList>
    </citation>
    <scope>NUCLEOTIDE SEQUENCE [LARGE SCALE GENOMIC DNA]</scope>
    <source>
        <strain evidence="8 9">MED297</strain>
    </source>
</reference>
<sequence length="379" mass="41796">MTLRIVADENMPNVEAWFSSVATEITRLPGRQMTRADLLEADVLLVRSVTRVDEALLNGTPVSFVGSATIGTDHVDQDYLSQQNIPFHYAPGCNAASVADWLLSVLSRLHLDHDLHWWDKTIGIVGVGNVGSAVRATLEAHGCRLLLCDPPRFERGELPEHTPLATLMSNADIVCFHTPHTRHGEHATEGLVSSAMVSRMRPVSWLINAGRGPVFTAEAVERATQTQQVGVVLDVWPQEPQVSESLLDCAALASPHVAGYSLEGKFRGTEMLARALQAQHGWSSLVGPVLPPGPRLDPELYRQSDLHRWVSELILAVYDPARDTVAMKASVTDGEVSPERFDQLRKEYPTRREIRSVRLSAYPADIIDRLRACGFQVPD</sequence>
<dbReference type="GO" id="GO:0008615">
    <property type="term" value="P:pyridoxine biosynthetic process"/>
    <property type="evidence" value="ECO:0007669"/>
    <property type="project" value="UniProtKB-UniRule"/>
</dbReference>
<dbReference type="GO" id="GO:0005737">
    <property type="term" value="C:cytoplasm"/>
    <property type="evidence" value="ECO:0007669"/>
    <property type="project" value="UniProtKB-SubCell"/>
</dbReference>
<evidence type="ECO:0000256" key="3">
    <source>
        <dbReference type="ARBA" id="ARBA00023027"/>
    </source>
</evidence>